<organism evidence="10 11">
    <name type="scientific">Zasmidium cellare</name>
    <name type="common">Wine cellar mold</name>
    <name type="synonym">Racodium cellare</name>
    <dbReference type="NCBI Taxonomy" id="395010"/>
    <lineage>
        <taxon>Eukaryota</taxon>
        <taxon>Fungi</taxon>
        <taxon>Dikarya</taxon>
        <taxon>Ascomycota</taxon>
        <taxon>Pezizomycotina</taxon>
        <taxon>Dothideomycetes</taxon>
        <taxon>Dothideomycetidae</taxon>
        <taxon>Mycosphaerellales</taxon>
        <taxon>Mycosphaerellaceae</taxon>
        <taxon>Zasmidium</taxon>
    </lineage>
</organism>
<accession>A0ABR0E5N8</accession>
<evidence type="ECO:0000256" key="3">
    <source>
        <dbReference type="ARBA" id="ARBA00019612"/>
    </source>
</evidence>
<sequence length="221" mass="25229">MHEYILHAQLPVVRGRQVLNILAGVTASQPVPIREQHLILADRKEQPVVSKKPKQQPKQPQYRQLVRHVAFKDDGSLDTGPWQLRSEQTPDPGMPNFTSRHADLQDKPEELEKLKEKYDFRNEFTLIGHRFVYGNVVVRVVRIHIPVNKDHDPTASPDGLILLDPSGNWLVEAATRVEDLSSSELTDKAKKDLLAFQTLMEGAIDFYTPDRFALDTRIKNV</sequence>
<evidence type="ECO:0000256" key="2">
    <source>
        <dbReference type="ARBA" id="ARBA00009814"/>
    </source>
</evidence>
<protein>
    <recommendedName>
        <fullName evidence="3 8">Mediator of RNA polymerase II transcription subunit 18</fullName>
    </recommendedName>
    <alternativeName>
        <fullName evidence="7 8">Mediator complex subunit 18</fullName>
    </alternativeName>
</protein>
<evidence type="ECO:0000256" key="8">
    <source>
        <dbReference type="RuleBase" id="RU364150"/>
    </source>
</evidence>
<proteinExistence type="inferred from homology"/>
<keyword evidence="11" id="KW-1185">Reference proteome</keyword>
<dbReference type="Pfam" id="PF09637">
    <property type="entry name" value="Med18"/>
    <property type="match status" value="1"/>
</dbReference>
<evidence type="ECO:0000256" key="9">
    <source>
        <dbReference type="SAM" id="MobiDB-lite"/>
    </source>
</evidence>
<keyword evidence="8" id="KW-0010">Activator</keyword>
<evidence type="ECO:0000313" key="10">
    <source>
        <dbReference type="EMBL" id="KAK4496732.1"/>
    </source>
</evidence>
<comment type="caution">
    <text evidence="10">The sequence shown here is derived from an EMBL/GenBank/DDBJ whole genome shotgun (WGS) entry which is preliminary data.</text>
</comment>
<dbReference type="EMBL" id="JAXOVC010000010">
    <property type="protein sequence ID" value="KAK4496732.1"/>
    <property type="molecule type" value="Genomic_DNA"/>
</dbReference>
<dbReference type="Proteomes" id="UP001305779">
    <property type="component" value="Unassembled WGS sequence"/>
</dbReference>
<evidence type="ECO:0000256" key="5">
    <source>
        <dbReference type="ARBA" id="ARBA00023163"/>
    </source>
</evidence>
<dbReference type="InterPro" id="IPR019095">
    <property type="entry name" value="Mediator_Med18"/>
</dbReference>
<evidence type="ECO:0000313" key="11">
    <source>
        <dbReference type="Proteomes" id="UP001305779"/>
    </source>
</evidence>
<keyword evidence="5 8" id="KW-0804">Transcription</keyword>
<evidence type="ECO:0000256" key="4">
    <source>
        <dbReference type="ARBA" id="ARBA00023015"/>
    </source>
</evidence>
<evidence type="ECO:0000256" key="7">
    <source>
        <dbReference type="ARBA" id="ARBA00032012"/>
    </source>
</evidence>
<keyword evidence="6 8" id="KW-0539">Nucleus</keyword>
<dbReference type="PANTHER" id="PTHR13321:SF2">
    <property type="entry name" value="MEDIATOR OF RNA POLYMERASE II TRANSCRIPTION SUBUNIT 18"/>
    <property type="match status" value="1"/>
</dbReference>
<dbReference type="PANTHER" id="PTHR13321">
    <property type="entry name" value="MEDIATOR OF RNA POLYMERASE II TRANSCRIPTION, SUBUNIT 18"/>
    <property type="match status" value="1"/>
</dbReference>
<name>A0ABR0E5N8_ZASCE</name>
<comment type="subunit">
    <text evidence="8">Component of the Mediator complex.</text>
</comment>
<comment type="subcellular location">
    <subcellularLocation>
        <location evidence="1 8">Nucleus</location>
    </subcellularLocation>
</comment>
<keyword evidence="4 8" id="KW-0805">Transcription regulation</keyword>
<comment type="similarity">
    <text evidence="2 8">Belongs to the Mediator complex subunit 18 family.</text>
</comment>
<reference evidence="10 11" key="1">
    <citation type="journal article" date="2023" name="G3 (Bethesda)">
        <title>A chromosome-level genome assembly of Zasmidium syzygii isolated from banana leaves.</title>
        <authorList>
            <person name="van Westerhoven A.C."/>
            <person name="Mehrabi R."/>
            <person name="Talebi R."/>
            <person name="Steentjes M.B.F."/>
            <person name="Corcolon B."/>
            <person name="Chong P.A."/>
            <person name="Kema G.H.J."/>
            <person name="Seidl M.F."/>
        </authorList>
    </citation>
    <scope>NUCLEOTIDE SEQUENCE [LARGE SCALE GENOMIC DNA]</scope>
    <source>
        <strain evidence="10 11">P124</strain>
    </source>
</reference>
<feature type="region of interest" description="Disordered" evidence="9">
    <location>
        <begin position="75"/>
        <end position="101"/>
    </location>
</feature>
<comment type="function">
    <text evidence="8">Component of the Mediator complex, a coactivator involved in the regulated transcription of nearly all RNA polymerase II-dependent genes. Mediator functions as a bridge to convey information from gene-specific regulatory proteins to the basal RNA polymerase II transcription machinery. Mediator is recruited to promoters by direct interactions with regulatory proteins and serves as a scaffold for the assembly of a functional preinitiation complex with RNA polymerase II and the general transcription factors.</text>
</comment>
<evidence type="ECO:0000256" key="1">
    <source>
        <dbReference type="ARBA" id="ARBA00004123"/>
    </source>
</evidence>
<evidence type="ECO:0000256" key="6">
    <source>
        <dbReference type="ARBA" id="ARBA00023242"/>
    </source>
</evidence>
<dbReference type="Gene3D" id="2.40.320.10">
    <property type="entry name" value="Hypothetical Protein Pfu-838710-001"/>
    <property type="match status" value="1"/>
</dbReference>
<gene>
    <name evidence="8" type="primary">MED18</name>
    <name evidence="10" type="ORF">PRZ48_012715</name>
</gene>